<evidence type="ECO:0000256" key="1">
    <source>
        <dbReference type="ARBA" id="ARBA00004196"/>
    </source>
</evidence>
<dbReference type="Pfam" id="PF00578">
    <property type="entry name" value="AhpC-TSA"/>
    <property type="match status" value="1"/>
</dbReference>
<protein>
    <submittedName>
        <fullName evidence="6">AhpC/TSA family protein</fullName>
    </submittedName>
</protein>
<feature type="domain" description="Thioredoxin" evidence="5">
    <location>
        <begin position="233"/>
        <end position="373"/>
    </location>
</feature>
<evidence type="ECO:0000256" key="4">
    <source>
        <dbReference type="ARBA" id="ARBA00023284"/>
    </source>
</evidence>
<dbReference type="PROSITE" id="PS51352">
    <property type="entry name" value="THIOREDOXIN_2"/>
    <property type="match status" value="1"/>
</dbReference>
<dbReference type="InterPro" id="IPR036249">
    <property type="entry name" value="Thioredoxin-like_sf"/>
</dbReference>
<evidence type="ECO:0000256" key="3">
    <source>
        <dbReference type="ARBA" id="ARBA00023157"/>
    </source>
</evidence>
<keyword evidence="4" id="KW-0676">Redox-active center</keyword>
<dbReference type="Pfam" id="PF14289">
    <property type="entry name" value="DUF4369"/>
    <property type="match status" value="1"/>
</dbReference>
<comment type="subcellular location">
    <subcellularLocation>
        <location evidence="1">Cell envelope</location>
    </subcellularLocation>
</comment>
<dbReference type="InterPro" id="IPR000866">
    <property type="entry name" value="AhpC/TSA"/>
</dbReference>
<dbReference type="Gene3D" id="3.40.30.10">
    <property type="entry name" value="Glutaredoxin"/>
    <property type="match status" value="1"/>
</dbReference>
<dbReference type="PANTHER" id="PTHR42852:SF6">
    <property type="entry name" value="THIOL:DISULFIDE INTERCHANGE PROTEIN DSBE"/>
    <property type="match status" value="1"/>
</dbReference>
<gene>
    <name evidence="6" type="ORF">FGG15_02895</name>
</gene>
<keyword evidence="7" id="KW-1185">Reference proteome</keyword>
<comment type="caution">
    <text evidence="6">The sequence shown here is derived from an EMBL/GenBank/DDBJ whole genome shotgun (WGS) entry which is preliminary data.</text>
</comment>
<dbReference type="SUPFAM" id="SSF52833">
    <property type="entry name" value="Thioredoxin-like"/>
    <property type="match status" value="1"/>
</dbReference>
<keyword evidence="2" id="KW-0201">Cytochrome c-type biogenesis</keyword>
<proteinExistence type="predicted"/>
<sequence length="373" mass="42803">MANGKILIPKLMVVLMLSVYGCGGDSESKGYRLTGHIEGTPQDTKIYLFSMELQSNIDSAMVKNDEFIMKGKIDRPTHCVLIIPDQNKYSDLIIENTEISFESTYSDIYFQKKVTGGPEQNLKNKMWDLNGKYNTEYLKIGDSLSKNLFTDELHKSELVRRYEENVSKSKELMRGFIVKNPNSYFTLELLYRNRKFIPKDTLEKVISKLDPIHQNLPDALALDKYVKGNEIELKEGDMFADFKGISMTGEPINLSSLKGNYIYLSFWSRGCKPCRLENRFFSKNFKTIPKELKIVSFSIDKDKKVWEKASKEDGIKWTNIWAAGNKNDSIAKLYSVQALPKSFLIDQNGIIIDKIEGYNEGFFESILERIASN</sequence>
<dbReference type="InterPro" id="IPR013766">
    <property type="entry name" value="Thioredoxin_domain"/>
</dbReference>
<dbReference type="EMBL" id="VCNI01000001">
    <property type="protein sequence ID" value="TMU56504.1"/>
    <property type="molecule type" value="Genomic_DNA"/>
</dbReference>
<evidence type="ECO:0000256" key="2">
    <source>
        <dbReference type="ARBA" id="ARBA00022748"/>
    </source>
</evidence>
<dbReference type="PROSITE" id="PS51257">
    <property type="entry name" value="PROKAR_LIPOPROTEIN"/>
    <property type="match status" value="1"/>
</dbReference>
<name>A0ABY2WNE2_9FLAO</name>
<dbReference type="Proteomes" id="UP000751614">
    <property type="component" value="Unassembled WGS sequence"/>
</dbReference>
<dbReference type="PANTHER" id="PTHR42852">
    <property type="entry name" value="THIOL:DISULFIDE INTERCHANGE PROTEIN DSBE"/>
    <property type="match status" value="1"/>
</dbReference>
<evidence type="ECO:0000313" key="7">
    <source>
        <dbReference type="Proteomes" id="UP000751614"/>
    </source>
</evidence>
<dbReference type="CDD" id="cd02966">
    <property type="entry name" value="TlpA_like_family"/>
    <property type="match status" value="1"/>
</dbReference>
<dbReference type="InterPro" id="IPR025380">
    <property type="entry name" value="DUF4369"/>
</dbReference>
<reference evidence="6 7" key="1">
    <citation type="submission" date="2019-05" db="EMBL/GenBank/DDBJ databases">
        <title>Flagellimonas sp. AsT0115, sp. nov., isolated from a marine red algae, Asparagopsis taxiformis.</title>
        <authorList>
            <person name="Kim J."/>
            <person name="Jeong S.E."/>
            <person name="Jeon C.O."/>
        </authorList>
    </citation>
    <scope>NUCLEOTIDE SEQUENCE [LARGE SCALE GENOMIC DNA]</scope>
    <source>
        <strain evidence="6 7">AsT0115</strain>
    </source>
</reference>
<evidence type="ECO:0000313" key="6">
    <source>
        <dbReference type="EMBL" id="TMU56504.1"/>
    </source>
</evidence>
<organism evidence="6 7">
    <name type="scientific">Flagellimonas algicola</name>
    <dbReference type="NCBI Taxonomy" id="2583815"/>
    <lineage>
        <taxon>Bacteria</taxon>
        <taxon>Pseudomonadati</taxon>
        <taxon>Bacteroidota</taxon>
        <taxon>Flavobacteriia</taxon>
        <taxon>Flavobacteriales</taxon>
        <taxon>Flavobacteriaceae</taxon>
        <taxon>Flagellimonas</taxon>
    </lineage>
</organism>
<evidence type="ECO:0000259" key="5">
    <source>
        <dbReference type="PROSITE" id="PS51352"/>
    </source>
</evidence>
<accession>A0ABY2WNE2</accession>
<dbReference type="InterPro" id="IPR050553">
    <property type="entry name" value="Thioredoxin_ResA/DsbE_sf"/>
</dbReference>
<dbReference type="RefSeq" id="WP_138833025.1">
    <property type="nucleotide sequence ID" value="NZ_VCNI01000001.1"/>
</dbReference>
<keyword evidence="3" id="KW-1015">Disulfide bond</keyword>